<reference evidence="1 2" key="1">
    <citation type="submission" date="2023-07" db="EMBL/GenBank/DDBJ databases">
        <title>Genomic Encyclopedia of Type Strains, Phase IV (KMG-IV): sequencing the most valuable type-strain genomes for metagenomic binning, comparative biology and taxonomic classification.</title>
        <authorList>
            <person name="Goeker M."/>
        </authorList>
    </citation>
    <scope>NUCLEOTIDE SEQUENCE [LARGE SCALE GENOMIC DNA]</scope>
    <source>
        <strain evidence="1 2">DSM 1112</strain>
    </source>
</reference>
<evidence type="ECO:0000313" key="2">
    <source>
        <dbReference type="Proteomes" id="UP001230207"/>
    </source>
</evidence>
<protein>
    <recommendedName>
        <fullName evidence="3">Flagellar protein</fullName>
    </recommendedName>
</protein>
<dbReference type="InterPro" id="IPR010626">
    <property type="entry name" value="DUF1217"/>
</dbReference>
<evidence type="ECO:0008006" key="3">
    <source>
        <dbReference type="Google" id="ProtNLM"/>
    </source>
</evidence>
<dbReference type="SUPFAM" id="SSF158837">
    <property type="entry name" value="AGR C 984p-like"/>
    <property type="match status" value="5"/>
</dbReference>
<dbReference type="RefSeq" id="WP_307228255.1">
    <property type="nucleotide sequence ID" value="NZ_JAUSVF010000001.1"/>
</dbReference>
<gene>
    <name evidence="1" type="ORF">QO002_001528</name>
</gene>
<dbReference type="Pfam" id="PF06748">
    <property type="entry name" value="DUF1217"/>
    <property type="match status" value="3"/>
</dbReference>
<organism evidence="1 2">
    <name type="scientific">Pararhizobium capsulatum DSM 1112</name>
    <dbReference type="NCBI Taxonomy" id="1121113"/>
    <lineage>
        <taxon>Bacteria</taxon>
        <taxon>Pseudomonadati</taxon>
        <taxon>Pseudomonadota</taxon>
        <taxon>Alphaproteobacteria</taxon>
        <taxon>Hyphomicrobiales</taxon>
        <taxon>Rhizobiaceae</taxon>
        <taxon>Rhizobium/Agrobacterium group</taxon>
        <taxon>Pararhizobium</taxon>
    </lineage>
</organism>
<dbReference type="Gene3D" id="1.10.3700.10">
    <property type="entry name" value="AGR C 984p-like"/>
    <property type="match status" value="4"/>
</dbReference>
<dbReference type="EMBL" id="JAUSVF010000001">
    <property type="protein sequence ID" value="MDQ0319390.1"/>
    <property type="molecule type" value="Genomic_DNA"/>
</dbReference>
<name>A0ABU0BMB3_9HYPH</name>
<dbReference type="InterPro" id="IPR023157">
    <property type="entry name" value="AGR-C-984p-like_sf"/>
</dbReference>
<accession>A0ABU0BMB3</accession>
<sequence>MVYTYIDYNLITRDMKLSLQRTADQAQVARETAYYKENIGKVTSIDAFMDDYQLYSYAMKAHGLEDMTYAKAFMRKVLESDLSDDTSYANKLTDDRYRNFAMAFSFSQGTAVVQSSAQEEDVIGLYKQTMADQEAAVGTDTAYFNAAMDKITTVDQLWQNDKLKNYVLTAYGFDPKYMSYEHFKGIVTSDVNDSSSYVNTQAASYKQGLQARIDSIVSTASAEDLANSASSARKQIAQYQSAINNAPDYTTLAAAFNFQTDGTLSAGDLPMTNDQKSTTSTSYIFAQPRTSSSAALSTKSYYESAMANVTSISGIKSNSTLFSYIVTAYGLPSGTLTTTFENIVTSDLSDPNSYANTQGGQYSAVYKKIAADFNFQADGTLVSGKAAQTTTQMASTSAGWMALYNDKQDAADETLISSFQTLMQTVTDVDSFLADTKITSLVLKAFGLENEGDTARKLKKVLTSDLSDPKSYANSLKDSRYTDLVKAFNFNADGSLGTPTLAQSESEILLTAKSYVVAKSQFGTADDKTKATEESKYYSSTMEKVESLDDFLSNKRLVDFVLVANGLDPDKVEPGYLRKMFESDLDDPKNFVNTEPDTRYRELVASFNFNTEGQIVKPEEGIQTRRGLLETQDLYYNQTLEEQEGEDNAGVRLALYFRRMAGGIGNAYDILADSALLQVIQTAFSIPEEMSSADVDVQYAYINRVLDTQDLQDPAKLEKLLVRFASLYDIDNNSDVSPAEIIMSGSGGTGISADTLLSLTQLRTGGA</sequence>
<keyword evidence="2" id="KW-1185">Reference proteome</keyword>
<proteinExistence type="predicted"/>
<evidence type="ECO:0000313" key="1">
    <source>
        <dbReference type="EMBL" id="MDQ0319390.1"/>
    </source>
</evidence>
<dbReference type="Proteomes" id="UP001230207">
    <property type="component" value="Unassembled WGS sequence"/>
</dbReference>
<comment type="caution">
    <text evidence="1">The sequence shown here is derived from an EMBL/GenBank/DDBJ whole genome shotgun (WGS) entry which is preliminary data.</text>
</comment>